<protein>
    <recommendedName>
        <fullName evidence="4">pyridoxal 5'-phosphate synthase</fullName>
        <ecNumber evidence="4">1.4.3.5</ecNumber>
    </recommendedName>
</protein>
<gene>
    <name evidence="10" type="ORF">PCOR1329_LOCUS12704</name>
</gene>
<comment type="caution">
    <text evidence="10">The sequence shown here is derived from an EMBL/GenBank/DDBJ whole genome shotgun (WGS) entry which is preliminary data.</text>
</comment>
<dbReference type="EC" id="1.4.3.5" evidence="4"/>
<comment type="pathway">
    <text evidence="3">Cofactor metabolism; pyridoxal 5'-phosphate salvage; pyridoxal 5'-phosphate from pyridoxine 5'-phosphate: step 1/1.</text>
</comment>
<evidence type="ECO:0000256" key="3">
    <source>
        <dbReference type="ARBA" id="ARBA00005037"/>
    </source>
</evidence>
<comment type="pathway">
    <text evidence="2">Cofactor metabolism; pyridoxal 5'-phosphate salvage; pyridoxal 5'-phosphate from pyridoxamine 5'-phosphate: step 1/1.</text>
</comment>
<dbReference type="InterPro" id="IPR000659">
    <property type="entry name" value="Pyridox_Oxase"/>
</dbReference>
<dbReference type="Pfam" id="PF10590">
    <property type="entry name" value="PNP_phzG_C"/>
    <property type="match status" value="1"/>
</dbReference>
<sequence>MPPAWPPAAWRQSCRAGARPILQLTRSRSCAWLPGCCTHRLAGMGPRRPQLAKGRLPSLGSVPMFHAAAHASLASRGLEGLGGAEGGDVSQMRREFSAEGLEEAAMPRRRHLSHTHNLRGHARAERALLPAVPAAPLAFFRTWFDEAVRAEVHEPNAMCLSTVSSGTGRPSARIVLLKGFDERGFVWYTNYGSRKAQELDCTPFASLTFWWGPLDRCVRVEGRVARVPQEESEAYFRSRPRSSQLGALVSEQSRPVEPGVLDMRMETLRQQYMPDGVAEADLPEVPMPDWGGYRLEPDVVEFWKGRPSRVHDRLVYTRPLDGAQSEWKKERLQP</sequence>
<dbReference type="PANTHER" id="PTHR10851">
    <property type="entry name" value="PYRIDOXINE-5-PHOSPHATE OXIDASE"/>
    <property type="match status" value="1"/>
</dbReference>
<dbReference type="EMBL" id="CAUYUJ010003725">
    <property type="protein sequence ID" value="CAK0806512.1"/>
    <property type="molecule type" value="Genomic_DNA"/>
</dbReference>
<proteinExistence type="inferred from homology"/>
<feature type="domain" description="Pyridoxine 5'-phosphate oxidase dimerisation C-terminal" evidence="9">
    <location>
        <begin position="290"/>
        <end position="334"/>
    </location>
</feature>
<evidence type="ECO:0000313" key="11">
    <source>
        <dbReference type="Proteomes" id="UP001189429"/>
    </source>
</evidence>
<evidence type="ECO:0000259" key="8">
    <source>
        <dbReference type="Pfam" id="PF01243"/>
    </source>
</evidence>
<evidence type="ECO:0000256" key="1">
    <source>
        <dbReference type="ARBA" id="ARBA00001917"/>
    </source>
</evidence>
<dbReference type="SUPFAM" id="SSF50475">
    <property type="entry name" value="FMN-binding split barrel"/>
    <property type="match status" value="1"/>
</dbReference>
<evidence type="ECO:0000256" key="6">
    <source>
        <dbReference type="ARBA" id="ARBA00022643"/>
    </source>
</evidence>
<dbReference type="Proteomes" id="UP001189429">
    <property type="component" value="Unassembled WGS sequence"/>
</dbReference>
<feature type="domain" description="Pyridoxamine 5'-phosphate oxidase N-terminal" evidence="8">
    <location>
        <begin position="144"/>
        <end position="269"/>
    </location>
</feature>
<evidence type="ECO:0000313" key="10">
    <source>
        <dbReference type="EMBL" id="CAK0806512.1"/>
    </source>
</evidence>
<keyword evidence="6" id="KW-0288">FMN</keyword>
<dbReference type="NCBIfam" id="TIGR00558">
    <property type="entry name" value="pdxH"/>
    <property type="match status" value="1"/>
</dbReference>
<dbReference type="HAMAP" id="MF_01629">
    <property type="entry name" value="PdxH"/>
    <property type="match status" value="1"/>
</dbReference>
<dbReference type="InterPro" id="IPR012349">
    <property type="entry name" value="Split_barrel_FMN-bd"/>
</dbReference>
<keyword evidence="7" id="KW-0560">Oxidoreductase</keyword>
<dbReference type="Pfam" id="PF01243">
    <property type="entry name" value="PNPOx_N"/>
    <property type="match status" value="1"/>
</dbReference>
<evidence type="ECO:0000256" key="5">
    <source>
        <dbReference type="ARBA" id="ARBA00022630"/>
    </source>
</evidence>
<evidence type="ECO:0000256" key="7">
    <source>
        <dbReference type="ARBA" id="ARBA00023002"/>
    </source>
</evidence>
<dbReference type="NCBIfam" id="NF004231">
    <property type="entry name" value="PRK05679.1"/>
    <property type="match status" value="1"/>
</dbReference>
<evidence type="ECO:0000256" key="4">
    <source>
        <dbReference type="ARBA" id="ARBA00012801"/>
    </source>
</evidence>
<comment type="cofactor">
    <cofactor evidence="1">
        <name>FMN</name>
        <dbReference type="ChEBI" id="CHEBI:58210"/>
    </cofactor>
</comment>
<keyword evidence="5" id="KW-0285">Flavoprotein</keyword>
<organism evidence="10 11">
    <name type="scientific">Prorocentrum cordatum</name>
    <dbReference type="NCBI Taxonomy" id="2364126"/>
    <lineage>
        <taxon>Eukaryota</taxon>
        <taxon>Sar</taxon>
        <taxon>Alveolata</taxon>
        <taxon>Dinophyceae</taxon>
        <taxon>Prorocentrales</taxon>
        <taxon>Prorocentraceae</taxon>
        <taxon>Prorocentrum</taxon>
    </lineage>
</organism>
<evidence type="ECO:0000256" key="2">
    <source>
        <dbReference type="ARBA" id="ARBA00004738"/>
    </source>
</evidence>
<dbReference type="InterPro" id="IPR019576">
    <property type="entry name" value="Pyridoxamine_oxidase_dimer_C"/>
</dbReference>
<dbReference type="InterPro" id="IPR011576">
    <property type="entry name" value="Pyridox_Oxase_N"/>
</dbReference>
<keyword evidence="11" id="KW-1185">Reference proteome</keyword>
<name>A0ABN9QNF6_9DINO</name>
<dbReference type="PANTHER" id="PTHR10851:SF0">
    <property type="entry name" value="PYRIDOXINE-5'-PHOSPHATE OXIDASE"/>
    <property type="match status" value="1"/>
</dbReference>
<dbReference type="Gene3D" id="2.30.110.10">
    <property type="entry name" value="Electron Transport, Fmn-binding Protein, Chain A"/>
    <property type="match status" value="1"/>
</dbReference>
<reference evidence="10" key="1">
    <citation type="submission" date="2023-10" db="EMBL/GenBank/DDBJ databases">
        <authorList>
            <person name="Chen Y."/>
            <person name="Shah S."/>
            <person name="Dougan E. K."/>
            <person name="Thang M."/>
            <person name="Chan C."/>
        </authorList>
    </citation>
    <scope>NUCLEOTIDE SEQUENCE [LARGE SCALE GENOMIC DNA]</scope>
</reference>
<evidence type="ECO:0000259" key="9">
    <source>
        <dbReference type="Pfam" id="PF10590"/>
    </source>
</evidence>
<accession>A0ABN9QNF6</accession>